<dbReference type="PROSITE" id="PS51375">
    <property type="entry name" value="PPR"/>
    <property type="match status" value="5"/>
</dbReference>
<dbReference type="FunFam" id="1.25.40.10:FF:000351">
    <property type="entry name" value="Pentatricopeptide repeat-containing protein"/>
    <property type="match status" value="1"/>
</dbReference>
<feature type="repeat" description="PPR" evidence="8">
    <location>
        <begin position="1117"/>
        <end position="1151"/>
    </location>
</feature>
<keyword evidence="4" id="KW-0808">Transferase</keyword>
<keyword evidence="5" id="KW-0677">Repeat</keyword>
<dbReference type="InterPro" id="IPR008811">
    <property type="entry name" value="Glycosyl_hydrolases_36"/>
</dbReference>
<evidence type="ECO:0000256" key="4">
    <source>
        <dbReference type="ARBA" id="ARBA00022679"/>
    </source>
</evidence>
<comment type="catalytic activity">
    <reaction evidence="7">
        <text>alpha-D-galactosyl-(1-&gt;3)-1D-myo-inositol + sucrose = raffinose + myo-inositol</text>
        <dbReference type="Rhea" id="RHEA:20161"/>
        <dbReference type="ChEBI" id="CHEBI:16634"/>
        <dbReference type="ChEBI" id="CHEBI:17268"/>
        <dbReference type="ChEBI" id="CHEBI:17505"/>
        <dbReference type="ChEBI" id="CHEBI:17992"/>
        <dbReference type="EC" id="2.4.1.82"/>
    </reaction>
</comment>
<protein>
    <recommendedName>
        <fullName evidence="2">galactinol--sucrose galactosyltransferase</fullName>
        <ecNumber evidence="2">2.4.1.82</ecNumber>
    </recommendedName>
</protein>
<dbReference type="InterPro" id="IPR013785">
    <property type="entry name" value="Aldolase_TIM"/>
</dbReference>
<evidence type="ECO:0000313" key="9">
    <source>
        <dbReference type="EMBL" id="CAL0320012.1"/>
    </source>
</evidence>
<dbReference type="InterPro" id="IPR046848">
    <property type="entry name" value="E_motif"/>
</dbReference>
<dbReference type="Gene3D" id="3.20.20.70">
    <property type="entry name" value="Aldolase class I"/>
    <property type="match status" value="1"/>
</dbReference>
<accession>A0AAV1XFU2</accession>
<dbReference type="NCBIfam" id="TIGR00756">
    <property type="entry name" value="PPR"/>
    <property type="match status" value="3"/>
</dbReference>
<dbReference type="GO" id="GO:0047274">
    <property type="term" value="F:galactinol-sucrose galactosyltransferase activity"/>
    <property type="evidence" value="ECO:0007669"/>
    <property type="project" value="UniProtKB-EC"/>
</dbReference>
<dbReference type="PANTHER" id="PTHR31268:SF37">
    <property type="entry name" value="GALACTINOL--SUCROSE GALACTOSYLTRANSFERASE"/>
    <property type="match status" value="1"/>
</dbReference>
<keyword evidence="6" id="KW-0119">Carbohydrate metabolism</keyword>
<feature type="repeat" description="PPR" evidence="8">
    <location>
        <begin position="1016"/>
        <end position="1050"/>
    </location>
</feature>
<dbReference type="InterPro" id="IPR002885">
    <property type="entry name" value="PPR_rpt"/>
</dbReference>
<evidence type="ECO:0000256" key="8">
    <source>
        <dbReference type="PROSITE-ProRule" id="PRU00708"/>
    </source>
</evidence>
<dbReference type="Pfam" id="PF13041">
    <property type="entry name" value="PPR_2"/>
    <property type="match status" value="2"/>
</dbReference>
<dbReference type="FunFam" id="1.25.40.10:FF:000090">
    <property type="entry name" value="Pentatricopeptide repeat-containing protein, chloroplastic"/>
    <property type="match status" value="1"/>
</dbReference>
<keyword evidence="3" id="KW-0328">Glycosyltransferase</keyword>
<keyword evidence="10" id="KW-1185">Reference proteome</keyword>
<feature type="repeat" description="PPR" evidence="8">
    <location>
        <begin position="814"/>
        <end position="848"/>
    </location>
</feature>
<organism evidence="9 10">
    <name type="scientific">Lupinus luteus</name>
    <name type="common">European yellow lupine</name>
    <dbReference type="NCBI Taxonomy" id="3873"/>
    <lineage>
        <taxon>Eukaryota</taxon>
        <taxon>Viridiplantae</taxon>
        <taxon>Streptophyta</taxon>
        <taxon>Embryophyta</taxon>
        <taxon>Tracheophyta</taxon>
        <taxon>Spermatophyta</taxon>
        <taxon>Magnoliopsida</taxon>
        <taxon>eudicotyledons</taxon>
        <taxon>Gunneridae</taxon>
        <taxon>Pentapetalae</taxon>
        <taxon>rosids</taxon>
        <taxon>fabids</taxon>
        <taxon>Fabales</taxon>
        <taxon>Fabaceae</taxon>
        <taxon>Papilionoideae</taxon>
        <taxon>50 kb inversion clade</taxon>
        <taxon>genistoids sensu lato</taxon>
        <taxon>core genistoids</taxon>
        <taxon>Genisteae</taxon>
        <taxon>Lupinus</taxon>
    </lineage>
</organism>
<name>A0AAV1XFU2_LUPLU</name>
<dbReference type="Gene3D" id="1.25.40.10">
    <property type="entry name" value="Tetratricopeptide repeat domain"/>
    <property type="match status" value="5"/>
</dbReference>
<evidence type="ECO:0000256" key="3">
    <source>
        <dbReference type="ARBA" id="ARBA00022676"/>
    </source>
</evidence>
<evidence type="ECO:0000256" key="1">
    <source>
        <dbReference type="ARBA" id="ARBA00007240"/>
    </source>
</evidence>
<dbReference type="EMBL" id="CAXHTB010000014">
    <property type="protein sequence ID" value="CAL0320012.1"/>
    <property type="molecule type" value="Genomic_DNA"/>
</dbReference>
<evidence type="ECO:0000256" key="6">
    <source>
        <dbReference type="ARBA" id="ARBA00023277"/>
    </source>
</evidence>
<dbReference type="InterPro" id="IPR017853">
    <property type="entry name" value="GH"/>
</dbReference>
<dbReference type="Proteomes" id="UP001497480">
    <property type="component" value="Unassembled WGS sequence"/>
</dbReference>
<reference evidence="9 10" key="1">
    <citation type="submission" date="2024-03" db="EMBL/GenBank/DDBJ databases">
        <authorList>
            <person name="Martinez-Hernandez J."/>
        </authorList>
    </citation>
    <scope>NUCLEOTIDE SEQUENCE [LARGE SCALE GENOMIC DNA]</scope>
</reference>
<evidence type="ECO:0000256" key="5">
    <source>
        <dbReference type="ARBA" id="ARBA00022737"/>
    </source>
</evidence>
<dbReference type="InterPro" id="IPR011990">
    <property type="entry name" value="TPR-like_helical_dom_sf"/>
</dbReference>
<gene>
    <name evidence="9" type="ORF">LLUT_LOCUS21072</name>
</gene>
<dbReference type="EC" id="2.4.1.82" evidence="2"/>
<sequence length="1298" mass="144159">MSLVNGGNLPLSITLEGSNFLANGHPFLTEVPPNIIATPSSLPSLKSIDAKNTVRGCFLGFDAEKPRSRHVYSIGKLKGIRFMSIFRFKVWWTTHWVGCNGHEVEHETQMIMLDKNDVGRPYVLLVPILEGSFRASLQPGLEDYVDVCLESGSTRVCGSRFRSCLYMHVGDDPYRLIKEAMKVVRVHLGTFKLLEEKTPPGIVDKFGWCTWDAFYLKVHPKGVREGVKGLVDGGCPPGMVLIDDGWQSICHDEDPITDKEGMTQTSAGDQMPCRLIKFEENYKFKGYHSPNGSRGMGAFVRDLKEQFRSVEHVYVWHALCGYWGGIRPKVEGMPLSKVVTPKLSQGLKMTMEDLAVDKIVNNGVGLVPPNLVHEMYEGLHSVLESVGIDGVKVDVIHLLEMLSEEYGGRVELAKAYYKALTASVKKHFKGNGVIASMEHCNDFFLLGTETISLGRVGDDFWCADPSGDPNGIYWLQGCHMVHCAYNSLWMGNFIHPDWDMFQSTHPCAEFHAASRAISGGPIYVSDSVGEHNFKLLKSLVLPDGSILRCEHYALPARDCLFEDPLHDGRTMLKIWNLNKYTGVLGLFNCQGGGWCPVTRRNKSASEFSHTVTSSASPKDIEWSNGKQPMCLKGVNVFAVYFYKEQKLKLIKSNDKLEISLEPFSFELLTVSPVILLPKRLIQFAPIGLVNMLNCGGAIQSLEFDDHANVVKIGVRGCGEMRVFASEKPLSCKIDRVAVKFEYEDKMVRVQVPWPSSLISNVCVSLLRVKQLHALLFKTYLSQDPFYATKILRLYALKNDITTAYQVFDKTPTRSVYLWNSMIRAFACSPRFARTISLFRTMLGGDISPDNFTYACVIRACSDNFDFAMLRLVHGGSVASGLGYDPICCSALVTAYSKLGFVNEACKVFNGIAEPDLVLWNSLISGYGSSGAWDRGMQMFSSMRHGGNKPDEYTLAGLLVGIGDASLLSIGRGLHGLILKYRLDSDSHVGSLLVSMYSRCKCMVSAYGVFYSIFQPDLVTWSALITGYSQSGDDEKALIYFRKLSMQNKKADSVLIASVLASIAQTAYVGPGCEIHGYVLRHGLESDVRVSSALVDMYSKCGFMHLGICVFKIMPERNIISYNSVISGLGLNGCASEAFKMFHKILEKGLVPDEATFSALLCACCHAGLVKDGREIFRRMKDEFDIKPRPEHYVYMVKLLGNAGELEEAYKLTQSLPEPVDKAILGALLSCCNSRGNSDLAEIVAQQLFKSNPDDNVYQVMLSNIYAGDGRWDDVKKLRDKITGLRKMPGISWIEGSFC</sequence>
<evidence type="ECO:0000313" key="10">
    <source>
        <dbReference type="Proteomes" id="UP001497480"/>
    </source>
</evidence>
<comment type="caution">
    <text evidence="9">The sequence shown here is derived from an EMBL/GenBank/DDBJ whole genome shotgun (WGS) entry which is preliminary data.</text>
</comment>
<proteinExistence type="inferred from homology"/>
<feature type="repeat" description="PPR" evidence="8">
    <location>
        <begin position="915"/>
        <end position="949"/>
    </location>
</feature>
<comment type="similarity">
    <text evidence="1">Belongs to the glycosyl hydrolases 36 family.</text>
</comment>
<dbReference type="Pfam" id="PF20431">
    <property type="entry name" value="E_motif"/>
    <property type="match status" value="1"/>
</dbReference>
<dbReference type="SUPFAM" id="SSF51445">
    <property type="entry name" value="(Trans)glycosidases"/>
    <property type="match status" value="1"/>
</dbReference>
<dbReference type="Pfam" id="PF05691">
    <property type="entry name" value="Raffinose_syn"/>
    <property type="match status" value="1"/>
</dbReference>
<dbReference type="Pfam" id="PF01535">
    <property type="entry name" value="PPR"/>
    <property type="match status" value="2"/>
</dbReference>
<evidence type="ECO:0000256" key="7">
    <source>
        <dbReference type="ARBA" id="ARBA00049426"/>
    </source>
</evidence>
<dbReference type="FunFam" id="3.20.20.70:FF:000311">
    <property type="entry name" value="Probable galactinol--sucrose galactosyltransferase 5"/>
    <property type="match status" value="1"/>
</dbReference>
<dbReference type="PANTHER" id="PTHR31268">
    <property type="match status" value="1"/>
</dbReference>
<evidence type="ECO:0000256" key="2">
    <source>
        <dbReference type="ARBA" id="ARBA00012708"/>
    </source>
</evidence>
<feature type="repeat" description="PPR" evidence="8">
    <location>
        <begin position="1152"/>
        <end position="1182"/>
    </location>
</feature>